<comment type="caution">
    <text evidence="2">The sequence shown here is derived from an EMBL/GenBank/DDBJ whole genome shotgun (WGS) entry which is preliminary data.</text>
</comment>
<keyword evidence="3" id="KW-1185">Reference proteome</keyword>
<protein>
    <submittedName>
        <fullName evidence="2">Uncharacterized protein</fullName>
    </submittedName>
</protein>
<dbReference type="OrthoDB" id="8913485at2"/>
<proteinExistence type="predicted"/>
<dbReference type="RefSeq" id="WP_034624704.1">
    <property type="nucleotide sequence ID" value="NZ_AXNT01000005.1"/>
</dbReference>
<gene>
    <name evidence="2" type="ORF">Q760_13600</name>
</gene>
<sequence length="429" mass="46527">MDDDRALALLTRLYAPENRVYRQGRHEVRIPTTADAGDLAALAARGLAPNACVTLTHDEAVTELRTRARAVDEHAAADAFVASLGSAPVRWRALLPATVLGSTLPGHAHDGRADRTCDVCFVDPTVTVDTTDAWRSRRTSGSPLPGDVVGYVLALRDAPAPWPRPTPHDVWTLHEVFRTLRELPPGTRPGAAAKAVHRERLLPGRPQHAVTSLLEDLALLGVLQTPEHPGLLTRFTTARERDRRPSVRVEVSAPLGFWTAEHGVDAAVVERLFGHLPVSSTRPAGAPPASPSVRAPRTARAEPLAPHLRGDPAAGDVYAVGCREDAWVLAYCHGVEEHGGRRYGRVEYLDGVFDARPGADVVAGRGFRGRPDGRWQQLTSQLSTTPRVRRLARDVPAPPDDRPAPTSTPFGTGASLRHMADWCFPELRD</sequence>
<dbReference type="EMBL" id="AXNT01000005">
    <property type="protein sequence ID" value="KGM03742.1"/>
    <property type="molecule type" value="Genomic_DNA"/>
</dbReference>
<reference evidence="2 3" key="1">
    <citation type="submission" date="2013-10" db="EMBL/GenBank/DDBJ databases">
        <authorList>
            <person name="Wang G."/>
            <person name="Zhuang W."/>
        </authorList>
    </citation>
    <scope>NUCLEOTIDE SEQUENCE [LARGE SCALE GENOMIC DNA]</scope>
    <source>
        <strain evidence="2 3">DSM 20118</strain>
    </source>
</reference>
<evidence type="ECO:0000313" key="3">
    <source>
        <dbReference type="Proteomes" id="UP000029833"/>
    </source>
</evidence>
<dbReference type="Proteomes" id="UP000029833">
    <property type="component" value="Unassembled WGS sequence"/>
</dbReference>
<accession>A0A0A0BC96</accession>
<evidence type="ECO:0000313" key="2">
    <source>
        <dbReference type="EMBL" id="KGM03742.1"/>
    </source>
</evidence>
<name>A0A0A0BC96_9CELL</name>
<feature type="region of interest" description="Disordered" evidence="1">
    <location>
        <begin position="280"/>
        <end position="308"/>
    </location>
</feature>
<organism evidence="2 3">
    <name type="scientific">Cellulomonas cellasea DSM 20118</name>
    <dbReference type="NCBI Taxonomy" id="1408250"/>
    <lineage>
        <taxon>Bacteria</taxon>
        <taxon>Bacillati</taxon>
        <taxon>Actinomycetota</taxon>
        <taxon>Actinomycetes</taxon>
        <taxon>Micrococcales</taxon>
        <taxon>Cellulomonadaceae</taxon>
        <taxon>Cellulomonas</taxon>
    </lineage>
</organism>
<evidence type="ECO:0000256" key="1">
    <source>
        <dbReference type="SAM" id="MobiDB-lite"/>
    </source>
</evidence>
<feature type="region of interest" description="Disordered" evidence="1">
    <location>
        <begin position="393"/>
        <end position="413"/>
    </location>
</feature>
<dbReference type="AlphaFoldDB" id="A0A0A0BC96"/>